<evidence type="ECO:0000313" key="1">
    <source>
        <dbReference type="EMBL" id="KAJ1087654.1"/>
    </source>
</evidence>
<sequence length="94" mass="10716">MKLAVTDCMLLAITGRLQIYSRVASAVLPAAGPNKGRQQDWDALLRVMTDGKITIFTDRKKQQQFLRPREPWSDIGKEYNQQDLRNKLESLVAV</sequence>
<name>A0AAV7L9R4_PLEWA</name>
<reference evidence="1" key="1">
    <citation type="journal article" date="2022" name="bioRxiv">
        <title>Sequencing and chromosome-scale assembly of the giantPleurodeles waltlgenome.</title>
        <authorList>
            <person name="Brown T."/>
            <person name="Elewa A."/>
            <person name="Iarovenko S."/>
            <person name="Subramanian E."/>
            <person name="Araus A.J."/>
            <person name="Petzold A."/>
            <person name="Susuki M."/>
            <person name="Suzuki K.-i.T."/>
            <person name="Hayashi T."/>
            <person name="Toyoda A."/>
            <person name="Oliveira C."/>
            <person name="Osipova E."/>
            <person name="Leigh N.D."/>
            <person name="Simon A."/>
            <person name="Yun M.H."/>
        </authorList>
    </citation>
    <scope>NUCLEOTIDE SEQUENCE</scope>
    <source>
        <strain evidence="1">20211129_DDA</strain>
        <tissue evidence="1">Liver</tissue>
    </source>
</reference>
<keyword evidence="2" id="KW-1185">Reference proteome</keyword>
<protein>
    <submittedName>
        <fullName evidence="1">Uncharacterized protein</fullName>
    </submittedName>
</protein>
<proteinExistence type="predicted"/>
<organism evidence="1 2">
    <name type="scientific">Pleurodeles waltl</name>
    <name type="common">Iberian ribbed newt</name>
    <dbReference type="NCBI Taxonomy" id="8319"/>
    <lineage>
        <taxon>Eukaryota</taxon>
        <taxon>Metazoa</taxon>
        <taxon>Chordata</taxon>
        <taxon>Craniata</taxon>
        <taxon>Vertebrata</taxon>
        <taxon>Euteleostomi</taxon>
        <taxon>Amphibia</taxon>
        <taxon>Batrachia</taxon>
        <taxon>Caudata</taxon>
        <taxon>Salamandroidea</taxon>
        <taxon>Salamandridae</taxon>
        <taxon>Pleurodelinae</taxon>
        <taxon>Pleurodeles</taxon>
    </lineage>
</organism>
<gene>
    <name evidence="1" type="ORF">NDU88_000821</name>
</gene>
<accession>A0AAV7L9R4</accession>
<comment type="caution">
    <text evidence="1">The sequence shown here is derived from an EMBL/GenBank/DDBJ whole genome shotgun (WGS) entry which is preliminary data.</text>
</comment>
<dbReference type="Proteomes" id="UP001066276">
    <property type="component" value="Chromosome 11"/>
</dbReference>
<dbReference type="EMBL" id="JANPWB010000015">
    <property type="protein sequence ID" value="KAJ1087654.1"/>
    <property type="molecule type" value="Genomic_DNA"/>
</dbReference>
<evidence type="ECO:0000313" key="2">
    <source>
        <dbReference type="Proteomes" id="UP001066276"/>
    </source>
</evidence>
<dbReference type="AlphaFoldDB" id="A0AAV7L9R4"/>